<evidence type="ECO:0000313" key="2">
    <source>
        <dbReference type="EMBL" id="MBH9579237.1"/>
    </source>
</evidence>
<dbReference type="Proteomes" id="UP000613266">
    <property type="component" value="Unassembled WGS sequence"/>
</dbReference>
<organism evidence="2 3">
    <name type="scientific">Inhella proteolytica</name>
    <dbReference type="NCBI Taxonomy" id="2795029"/>
    <lineage>
        <taxon>Bacteria</taxon>
        <taxon>Pseudomonadati</taxon>
        <taxon>Pseudomonadota</taxon>
        <taxon>Betaproteobacteria</taxon>
        <taxon>Burkholderiales</taxon>
        <taxon>Sphaerotilaceae</taxon>
        <taxon>Inhella</taxon>
    </lineage>
</organism>
<dbReference type="RefSeq" id="WP_198113003.1">
    <property type="nucleotide sequence ID" value="NZ_JAEDAK010000019.1"/>
</dbReference>
<accession>A0A931J9G3</accession>
<keyword evidence="3" id="KW-1185">Reference proteome</keyword>
<reference evidence="2" key="1">
    <citation type="submission" date="2020-12" db="EMBL/GenBank/DDBJ databases">
        <title>The genome sequence of Inhella sp. 1Y17.</title>
        <authorList>
            <person name="Liu Y."/>
        </authorList>
    </citation>
    <scope>NUCLEOTIDE SEQUENCE</scope>
    <source>
        <strain evidence="2">1Y17</strain>
    </source>
</reference>
<protein>
    <recommendedName>
        <fullName evidence="4">Solute-binding protein family 3/N-terminal domain-containing protein</fullName>
    </recommendedName>
</protein>
<feature type="signal peptide" evidence="1">
    <location>
        <begin position="1"/>
        <end position="18"/>
    </location>
</feature>
<comment type="caution">
    <text evidence="2">The sequence shown here is derived from an EMBL/GenBank/DDBJ whole genome shotgun (WGS) entry which is preliminary data.</text>
</comment>
<sequence>MRWLALTLLCLAPALTLAADCPQPLRIGFIDDDASPYIRGRGSEFQAEPGSTVRLTRQALELLGCPAELVRRPVRRLVAETLHDELQVAMLMRADSPDRAALGFPRRADGSVDPRLALGESRVVLFVRRPPPGQALPVANPARLSLGVIAGSPVEAAARRAGWHYQTATSRSSALAMLRGGRFEALVDVEGAIAPEELQREPALRVLQPPLQRAFFHAALSPALLQAQPQFAQRFWAALCKLSRPSQPGLGPCPQSL</sequence>
<evidence type="ECO:0000313" key="3">
    <source>
        <dbReference type="Proteomes" id="UP000613266"/>
    </source>
</evidence>
<keyword evidence="1" id="KW-0732">Signal</keyword>
<name>A0A931J9G3_9BURK</name>
<dbReference type="AlphaFoldDB" id="A0A931J9G3"/>
<evidence type="ECO:0008006" key="4">
    <source>
        <dbReference type="Google" id="ProtNLM"/>
    </source>
</evidence>
<proteinExistence type="predicted"/>
<evidence type="ECO:0000256" key="1">
    <source>
        <dbReference type="SAM" id="SignalP"/>
    </source>
</evidence>
<dbReference type="SUPFAM" id="SSF53850">
    <property type="entry name" value="Periplasmic binding protein-like II"/>
    <property type="match status" value="1"/>
</dbReference>
<gene>
    <name evidence="2" type="ORF">I7X39_20270</name>
</gene>
<dbReference type="EMBL" id="JAEDAK010000019">
    <property type="protein sequence ID" value="MBH9579237.1"/>
    <property type="molecule type" value="Genomic_DNA"/>
</dbReference>
<feature type="chain" id="PRO_5037864667" description="Solute-binding protein family 3/N-terminal domain-containing protein" evidence="1">
    <location>
        <begin position="19"/>
        <end position="257"/>
    </location>
</feature>